<feature type="transmembrane region" description="Helical" evidence="14">
    <location>
        <begin position="415"/>
        <end position="437"/>
    </location>
</feature>
<dbReference type="GO" id="GO:0005886">
    <property type="term" value="C:plasma membrane"/>
    <property type="evidence" value="ECO:0007669"/>
    <property type="project" value="UniProtKB-SubCell"/>
</dbReference>
<evidence type="ECO:0000256" key="5">
    <source>
        <dbReference type="ARBA" id="ARBA00022692"/>
    </source>
</evidence>
<feature type="transmembrane region" description="Helical" evidence="14">
    <location>
        <begin position="166"/>
        <end position="189"/>
    </location>
</feature>
<keyword evidence="7 14" id="KW-1133">Transmembrane helix</keyword>
<feature type="transmembrane region" description="Helical" evidence="14">
    <location>
        <begin position="338"/>
        <end position="367"/>
    </location>
</feature>
<dbReference type="InterPro" id="IPR050277">
    <property type="entry name" value="Sodium:Solute_Symporter"/>
</dbReference>
<protein>
    <submittedName>
        <fullName evidence="15">Transporter, SSS family</fullName>
    </submittedName>
</protein>
<evidence type="ECO:0000256" key="6">
    <source>
        <dbReference type="ARBA" id="ARBA00022847"/>
    </source>
</evidence>
<comment type="catalytic activity">
    <reaction evidence="12">
        <text>L-proline(in) + Na(+)(in) = L-proline(out) + Na(+)(out)</text>
        <dbReference type="Rhea" id="RHEA:28967"/>
        <dbReference type="ChEBI" id="CHEBI:29101"/>
        <dbReference type="ChEBI" id="CHEBI:60039"/>
    </reaction>
</comment>
<feature type="transmembrane region" description="Helical" evidence="14">
    <location>
        <begin position="388"/>
        <end position="409"/>
    </location>
</feature>
<comment type="subcellular location">
    <subcellularLocation>
        <location evidence="1">Cell membrane</location>
        <topology evidence="1">Multi-pass membrane protein</topology>
    </subcellularLocation>
</comment>
<comment type="similarity">
    <text evidence="2 13">Belongs to the sodium:solute symporter (SSF) (TC 2.A.21) family.</text>
</comment>
<dbReference type="PROSITE" id="PS50283">
    <property type="entry name" value="NA_SOLUT_SYMP_3"/>
    <property type="match status" value="1"/>
</dbReference>
<evidence type="ECO:0000256" key="3">
    <source>
        <dbReference type="ARBA" id="ARBA00022448"/>
    </source>
</evidence>
<feature type="transmembrane region" description="Helical" evidence="14">
    <location>
        <begin position="46"/>
        <end position="66"/>
    </location>
</feature>
<name>A0A1H9FBB0_9BACT</name>
<dbReference type="PANTHER" id="PTHR48086">
    <property type="entry name" value="SODIUM/PROLINE SYMPORTER-RELATED"/>
    <property type="match status" value="1"/>
</dbReference>
<evidence type="ECO:0000256" key="9">
    <source>
        <dbReference type="ARBA" id="ARBA00023065"/>
    </source>
</evidence>
<dbReference type="FunCoup" id="A0A1H9FBB0">
    <property type="interactions" value="234"/>
</dbReference>
<keyword evidence="3" id="KW-0813">Transport</keyword>
<gene>
    <name evidence="15" type="ORF">SAMN05444359_108163</name>
</gene>
<accession>A0A1H9FBB0</accession>
<keyword evidence="11" id="KW-0739">Sodium transport</keyword>
<dbReference type="AlphaFoldDB" id="A0A1H9FBB0"/>
<evidence type="ECO:0000313" key="16">
    <source>
        <dbReference type="Proteomes" id="UP000199021"/>
    </source>
</evidence>
<keyword evidence="4" id="KW-1003">Cell membrane</keyword>
<dbReference type="InParanoid" id="A0A1H9FBB0"/>
<feature type="transmembrane region" description="Helical" evidence="14">
    <location>
        <begin position="243"/>
        <end position="264"/>
    </location>
</feature>
<organism evidence="15 16">
    <name type="scientific">Neolewinella agarilytica</name>
    <dbReference type="NCBI Taxonomy" id="478744"/>
    <lineage>
        <taxon>Bacteria</taxon>
        <taxon>Pseudomonadati</taxon>
        <taxon>Bacteroidota</taxon>
        <taxon>Saprospiria</taxon>
        <taxon>Saprospirales</taxon>
        <taxon>Lewinellaceae</taxon>
        <taxon>Neolewinella</taxon>
    </lineage>
</organism>
<evidence type="ECO:0000256" key="10">
    <source>
        <dbReference type="ARBA" id="ARBA00023136"/>
    </source>
</evidence>
<keyword evidence="9" id="KW-0406">Ion transport</keyword>
<feature type="transmembrane region" description="Helical" evidence="14">
    <location>
        <begin position="78"/>
        <end position="97"/>
    </location>
</feature>
<evidence type="ECO:0000256" key="4">
    <source>
        <dbReference type="ARBA" id="ARBA00022475"/>
    </source>
</evidence>
<dbReference type="PANTHER" id="PTHR48086:SF3">
    <property type="entry name" value="SODIUM_PROLINE SYMPORTER"/>
    <property type="match status" value="1"/>
</dbReference>
<sequence length="513" mass="57176">MDYLQEHFFTLFLTLLYVGGCLYVGWHFKKQASAGVADYYVAKRKIPGWVISLAFFSTSASTNTYIGQAGKSFQYGLSWAWMGFIWTVFCIISWQLLGPRMRLHTARLQSFTIPDYFHLRYQSSLARYIRLLSAVIILFATIWYMAGIAKGCAVVLETVLDVPYLWGAAAILFITCAYTIWGGMYSVLWTDAIQGIIMFGVAILMLTLPFIFVGGVEELFIVISQTDHPTKGGEPMGNGLVTFGHLVSFLYILGIGLSIGMKQISEPKNLIRFYSVDNAKSMRFAMIWTPVFLGVSLICVMGLGALVHGMVNQEEAAYLIQDTDKVIGFMLDKFDNKIVSGICVAGLFAAGMSSLASVIIIIGTAMVKDIWHVLRPMEENKLIPRTKWAMFAYCVFTFFLVWLLSVYPIAGIVELTAFAGAVFAASFFPGIFGGLYLRWGTDAGAMASMVAGMVVNVVWRLAFRFNYESLRDVHEIIPAFLMSFLVYVIVSKLTPKRVPGKAYLEMVFGKGEE</sequence>
<evidence type="ECO:0000256" key="14">
    <source>
        <dbReference type="SAM" id="Phobius"/>
    </source>
</evidence>
<evidence type="ECO:0000256" key="1">
    <source>
        <dbReference type="ARBA" id="ARBA00004651"/>
    </source>
</evidence>
<evidence type="ECO:0000256" key="11">
    <source>
        <dbReference type="ARBA" id="ARBA00023201"/>
    </source>
</evidence>
<evidence type="ECO:0000256" key="2">
    <source>
        <dbReference type="ARBA" id="ARBA00006434"/>
    </source>
</evidence>
<keyword evidence="16" id="KW-1185">Reference proteome</keyword>
<feature type="transmembrane region" description="Helical" evidence="14">
    <location>
        <begin position="444"/>
        <end position="463"/>
    </location>
</feature>
<evidence type="ECO:0000256" key="12">
    <source>
        <dbReference type="ARBA" id="ARBA00033708"/>
    </source>
</evidence>
<dbReference type="OrthoDB" id="9803597at2"/>
<evidence type="ECO:0000256" key="8">
    <source>
        <dbReference type="ARBA" id="ARBA00023053"/>
    </source>
</evidence>
<dbReference type="RefSeq" id="WP_090167614.1">
    <property type="nucleotide sequence ID" value="NZ_FOFB01000008.1"/>
</dbReference>
<dbReference type="STRING" id="478744.SAMN05444359_108163"/>
<dbReference type="EMBL" id="FOFB01000008">
    <property type="protein sequence ID" value="SEQ35189.1"/>
    <property type="molecule type" value="Genomic_DNA"/>
</dbReference>
<keyword evidence="5 14" id="KW-0812">Transmembrane</keyword>
<feature type="transmembrane region" description="Helical" evidence="14">
    <location>
        <begin position="196"/>
        <end position="223"/>
    </location>
</feature>
<feature type="transmembrane region" description="Helical" evidence="14">
    <location>
        <begin position="128"/>
        <end position="146"/>
    </location>
</feature>
<dbReference type="InterPro" id="IPR001734">
    <property type="entry name" value="Na/solute_symporter"/>
</dbReference>
<evidence type="ECO:0000313" key="15">
    <source>
        <dbReference type="EMBL" id="SEQ35189.1"/>
    </source>
</evidence>
<dbReference type="Pfam" id="PF00474">
    <property type="entry name" value="SSF"/>
    <property type="match status" value="1"/>
</dbReference>
<reference evidence="16" key="1">
    <citation type="submission" date="2016-10" db="EMBL/GenBank/DDBJ databases">
        <authorList>
            <person name="Varghese N."/>
            <person name="Submissions S."/>
        </authorList>
    </citation>
    <scope>NUCLEOTIDE SEQUENCE [LARGE SCALE GENOMIC DNA]</scope>
    <source>
        <strain evidence="16">DSM 24740</strain>
    </source>
</reference>
<dbReference type="Proteomes" id="UP000199021">
    <property type="component" value="Unassembled WGS sequence"/>
</dbReference>
<dbReference type="GO" id="GO:0006814">
    <property type="term" value="P:sodium ion transport"/>
    <property type="evidence" value="ECO:0007669"/>
    <property type="project" value="UniProtKB-KW"/>
</dbReference>
<feature type="transmembrane region" description="Helical" evidence="14">
    <location>
        <begin position="6"/>
        <end position="26"/>
    </location>
</feature>
<keyword evidence="10 14" id="KW-0472">Membrane</keyword>
<keyword evidence="8" id="KW-0915">Sodium</keyword>
<evidence type="ECO:0000256" key="7">
    <source>
        <dbReference type="ARBA" id="ARBA00022989"/>
    </source>
</evidence>
<proteinExistence type="inferred from homology"/>
<dbReference type="Gene3D" id="1.20.1730.10">
    <property type="entry name" value="Sodium/glucose cotransporter"/>
    <property type="match status" value="1"/>
</dbReference>
<dbReference type="InterPro" id="IPR038377">
    <property type="entry name" value="Na/Glc_symporter_sf"/>
</dbReference>
<feature type="transmembrane region" description="Helical" evidence="14">
    <location>
        <begin position="285"/>
        <end position="307"/>
    </location>
</feature>
<keyword evidence="6" id="KW-0769">Symport</keyword>
<feature type="transmembrane region" description="Helical" evidence="14">
    <location>
        <begin position="475"/>
        <end position="494"/>
    </location>
</feature>
<evidence type="ECO:0000256" key="13">
    <source>
        <dbReference type="RuleBase" id="RU362091"/>
    </source>
</evidence>
<dbReference type="GO" id="GO:0015293">
    <property type="term" value="F:symporter activity"/>
    <property type="evidence" value="ECO:0007669"/>
    <property type="project" value="UniProtKB-KW"/>
</dbReference>